<comment type="similarity">
    <text evidence="1">Belongs to the serpin family.</text>
</comment>
<dbReference type="PROSITE" id="PS00284">
    <property type="entry name" value="SERPIN"/>
    <property type="match status" value="1"/>
</dbReference>
<gene>
    <name evidence="4" type="ORF">J3R73_005433</name>
</gene>
<feature type="signal peptide" evidence="2">
    <location>
        <begin position="1"/>
        <end position="23"/>
    </location>
</feature>
<dbReference type="Gene3D" id="3.30.497.10">
    <property type="entry name" value="Antithrombin, subunit I, domain 2"/>
    <property type="match status" value="1"/>
</dbReference>
<dbReference type="Proteomes" id="UP001237448">
    <property type="component" value="Unassembled WGS sequence"/>
</dbReference>
<dbReference type="InterPro" id="IPR023795">
    <property type="entry name" value="Serpin_CS"/>
</dbReference>
<evidence type="ECO:0000259" key="3">
    <source>
        <dbReference type="SMART" id="SM00093"/>
    </source>
</evidence>
<feature type="domain" description="Serpin" evidence="3">
    <location>
        <begin position="44"/>
        <end position="395"/>
    </location>
</feature>
<dbReference type="RefSeq" id="WP_307434629.1">
    <property type="nucleotide sequence ID" value="NZ_JAUSVK010000001.1"/>
</dbReference>
<keyword evidence="5" id="KW-1185">Reference proteome</keyword>
<evidence type="ECO:0000256" key="1">
    <source>
        <dbReference type="RuleBase" id="RU000411"/>
    </source>
</evidence>
<dbReference type="Gene3D" id="2.30.39.10">
    <property type="entry name" value="Alpha-1-antitrypsin, domain 1"/>
    <property type="match status" value="1"/>
</dbReference>
<dbReference type="SMART" id="SM00093">
    <property type="entry name" value="SERPIN"/>
    <property type="match status" value="1"/>
</dbReference>
<name>A0ABU0FME2_9HYPH</name>
<protein>
    <submittedName>
        <fullName evidence="4">Serpin B</fullName>
    </submittedName>
</protein>
<dbReference type="Pfam" id="PF00079">
    <property type="entry name" value="Serpin"/>
    <property type="match status" value="1"/>
</dbReference>
<dbReference type="InterPro" id="IPR042185">
    <property type="entry name" value="Serpin_sf_2"/>
</dbReference>
<dbReference type="InterPro" id="IPR042178">
    <property type="entry name" value="Serpin_sf_1"/>
</dbReference>
<organism evidence="4 5">
    <name type="scientific">Labrys monachus</name>
    <dbReference type="NCBI Taxonomy" id="217067"/>
    <lineage>
        <taxon>Bacteria</taxon>
        <taxon>Pseudomonadati</taxon>
        <taxon>Pseudomonadota</taxon>
        <taxon>Alphaproteobacteria</taxon>
        <taxon>Hyphomicrobiales</taxon>
        <taxon>Xanthobacteraceae</taxon>
        <taxon>Labrys</taxon>
    </lineage>
</organism>
<dbReference type="SUPFAM" id="SSF56574">
    <property type="entry name" value="Serpins"/>
    <property type="match status" value="1"/>
</dbReference>
<sequence length="399" mass="41231">MRRRSLAMGVAAALMAVTGCAFAQQGAPAGPAARWSEASARLGFDLLGQPAKAKAPPNPAVSPASLAAALSLLDIGADAPFRQALRTVLRLDDAPSDGLAALRGTLAPLLAGGGSGPLSGVGAVYFDPKSEPLPAAIELLRKAGAQAEVKDLSDPATVAAINALVKDRTGGLIPGILDAPLTKGGLVVLDALHFKDDWQTAFDPSRTTRTDFHPAGGRPVKVAMMQGREEALPVRREGRFLAVALPYRTKDYSLILITTTDGPARLADFAPVAGWLSGEGFADKYVTVALPRFTIRAGGDLLAGLDDRGLKPARLSPTALSGFSSRPQAIDRIVQKVVIAVDEKGTEAAAATAITTTRSIAGPPPLAFVADKPFLFALHDAASGQTLIEGYVGDPSKAK</sequence>
<dbReference type="PANTHER" id="PTHR11461">
    <property type="entry name" value="SERINE PROTEASE INHIBITOR, SERPIN"/>
    <property type="match status" value="1"/>
</dbReference>
<evidence type="ECO:0000313" key="4">
    <source>
        <dbReference type="EMBL" id="MDQ0395641.1"/>
    </source>
</evidence>
<proteinExistence type="inferred from homology"/>
<dbReference type="InterPro" id="IPR000215">
    <property type="entry name" value="Serpin_fam"/>
</dbReference>
<accession>A0ABU0FME2</accession>
<dbReference type="PROSITE" id="PS51257">
    <property type="entry name" value="PROKAR_LIPOPROTEIN"/>
    <property type="match status" value="1"/>
</dbReference>
<evidence type="ECO:0000256" key="2">
    <source>
        <dbReference type="SAM" id="SignalP"/>
    </source>
</evidence>
<comment type="caution">
    <text evidence="4">The sequence shown here is derived from an EMBL/GenBank/DDBJ whole genome shotgun (WGS) entry which is preliminary data.</text>
</comment>
<evidence type="ECO:0000313" key="5">
    <source>
        <dbReference type="Proteomes" id="UP001237448"/>
    </source>
</evidence>
<keyword evidence="2" id="KW-0732">Signal</keyword>
<dbReference type="InterPro" id="IPR036186">
    <property type="entry name" value="Serpin_sf"/>
</dbReference>
<feature type="chain" id="PRO_5047493354" evidence="2">
    <location>
        <begin position="24"/>
        <end position="399"/>
    </location>
</feature>
<dbReference type="PANTHER" id="PTHR11461:SF211">
    <property type="entry name" value="GH10112P-RELATED"/>
    <property type="match status" value="1"/>
</dbReference>
<dbReference type="EMBL" id="JAUSVK010000001">
    <property type="protein sequence ID" value="MDQ0395641.1"/>
    <property type="molecule type" value="Genomic_DNA"/>
</dbReference>
<reference evidence="4 5" key="1">
    <citation type="submission" date="2023-07" db="EMBL/GenBank/DDBJ databases">
        <title>Genomic Encyclopedia of Type Strains, Phase IV (KMG-IV): sequencing the most valuable type-strain genomes for metagenomic binning, comparative biology and taxonomic classification.</title>
        <authorList>
            <person name="Goeker M."/>
        </authorList>
    </citation>
    <scope>NUCLEOTIDE SEQUENCE [LARGE SCALE GENOMIC DNA]</scope>
    <source>
        <strain evidence="4 5">DSM 5896</strain>
    </source>
</reference>
<dbReference type="InterPro" id="IPR023796">
    <property type="entry name" value="Serpin_dom"/>
</dbReference>